<evidence type="ECO:0000313" key="2">
    <source>
        <dbReference type="Proteomes" id="UP000199470"/>
    </source>
</evidence>
<dbReference type="Proteomes" id="UP000199470">
    <property type="component" value="Unassembled WGS sequence"/>
</dbReference>
<protein>
    <submittedName>
        <fullName evidence="1">Uncharacterized protein</fullName>
    </submittedName>
</protein>
<dbReference type="SMR" id="A0A1I4UID8"/>
<gene>
    <name evidence="1" type="ORF">SAMN02982985_05669</name>
</gene>
<proteinExistence type="predicted"/>
<dbReference type="SUPFAM" id="SSF47413">
    <property type="entry name" value="lambda repressor-like DNA-binding domains"/>
    <property type="match status" value="1"/>
</dbReference>
<accession>A0A1I4UID8</accession>
<dbReference type="EMBL" id="FOTW01000043">
    <property type="protein sequence ID" value="SFM88762.1"/>
    <property type="molecule type" value="Genomic_DNA"/>
</dbReference>
<evidence type="ECO:0000313" key="1">
    <source>
        <dbReference type="EMBL" id="SFM88762.1"/>
    </source>
</evidence>
<dbReference type="OrthoDB" id="3699991at2"/>
<organism evidence="1 2">
    <name type="scientific">Rugamonas rubra</name>
    <dbReference type="NCBI Taxonomy" id="758825"/>
    <lineage>
        <taxon>Bacteria</taxon>
        <taxon>Pseudomonadati</taxon>
        <taxon>Pseudomonadota</taxon>
        <taxon>Betaproteobacteria</taxon>
        <taxon>Burkholderiales</taxon>
        <taxon>Oxalobacteraceae</taxon>
        <taxon>Telluria group</taxon>
        <taxon>Rugamonas</taxon>
    </lineage>
</organism>
<dbReference type="GO" id="GO:0003677">
    <property type="term" value="F:DNA binding"/>
    <property type="evidence" value="ECO:0007669"/>
    <property type="project" value="InterPro"/>
</dbReference>
<dbReference type="AlphaFoldDB" id="A0A1I4UID8"/>
<dbReference type="InterPro" id="IPR010982">
    <property type="entry name" value="Lambda_DNA-bd_dom_sf"/>
</dbReference>
<name>A0A1I4UID8_9BURK</name>
<reference evidence="1 2" key="1">
    <citation type="submission" date="2016-10" db="EMBL/GenBank/DDBJ databases">
        <authorList>
            <person name="de Groot N.N."/>
        </authorList>
    </citation>
    <scope>NUCLEOTIDE SEQUENCE [LARGE SCALE GENOMIC DNA]</scope>
    <source>
        <strain evidence="1 2">ATCC 43154</strain>
    </source>
</reference>
<dbReference type="STRING" id="758825.SAMN02982985_05669"/>
<dbReference type="RefSeq" id="WP_093357106.1">
    <property type="nucleotide sequence ID" value="NZ_FOTW01000043.1"/>
</dbReference>
<keyword evidence="2" id="KW-1185">Reference proteome</keyword>
<sequence length="82" mass="8746">MATTTIQIRSDALKRHRIAAGLTSNYALARAMGLEQSTLSRTLGTGRAPSSLFVAGLLRALQPATFEELFELVDLAPTEDAA</sequence>